<name>A0A2S7VZG7_PHOAN</name>
<keyword evidence="1" id="KW-0812">Transmembrane</keyword>
<sequence length="238" mass="26560">MDELEFRRRLLADPHDNDPKVTACKHQSIANKKFADELQQLDMQLEQALKVDVPDDLADKILFHQAGEETSKKGIQSYWSYGLAASVAFAIGLFFGQMNFLPSQQLPINSLANVALEHVSYESQYVDNIDEKATLQQVNAKLQSFGTEMKDLPGHIYYVNYCGFDGKRSLHMVMDSPQGKVTVFVVPTPSHSISNSTDNSNESLVVPIREASLIIVGDKGQNLMPVASKIKNDLSWEI</sequence>
<evidence type="ECO:0000313" key="3">
    <source>
        <dbReference type="Proteomes" id="UP000238730"/>
    </source>
</evidence>
<dbReference type="InterPro" id="IPR021806">
    <property type="entry name" value="DUF3379"/>
</dbReference>
<accession>A0A2S7VZG7</accession>
<keyword evidence="1" id="KW-0472">Membrane</keyword>
<proteinExistence type="predicted"/>
<dbReference type="Pfam" id="PF11859">
    <property type="entry name" value="DUF3379"/>
    <property type="match status" value="1"/>
</dbReference>
<feature type="transmembrane region" description="Helical" evidence="1">
    <location>
        <begin position="78"/>
        <end position="96"/>
    </location>
</feature>
<protein>
    <recommendedName>
        <fullName evidence="4">DUF3379 domain-containing protein</fullName>
    </recommendedName>
</protein>
<evidence type="ECO:0008006" key="4">
    <source>
        <dbReference type="Google" id="ProtNLM"/>
    </source>
</evidence>
<gene>
    <name evidence="2" type="ORF">BTO08_08730</name>
</gene>
<dbReference type="RefSeq" id="WP_105060682.1">
    <property type="nucleotide sequence ID" value="NZ_MSCJ01000001.1"/>
</dbReference>
<organism evidence="2 3">
    <name type="scientific">Photobacterium angustum</name>
    <dbReference type="NCBI Taxonomy" id="661"/>
    <lineage>
        <taxon>Bacteria</taxon>
        <taxon>Pseudomonadati</taxon>
        <taxon>Pseudomonadota</taxon>
        <taxon>Gammaproteobacteria</taxon>
        <taxon>Vibrionales</taxon>
        <taxon>Vibrionaceae</taxon>
        <taxon>Photobacterium</taxon>
    </lineage>
</organism>
<comment type="caution">
    <text evidence="2">The sequence shown here is derived from an EMBL/GenBank/DDBJ whole genome shotgun (WGS) entry which is preliminary data.</text>
</comment>
<dbReference type="AlphaFoldDB" id="A0A2S7VZG7"/>
<keyword evidence="1" id="KW-1133">Transmembrane helix</keyword>
<evidence type="ECO:0000313" key="2">
    <source>
        <dbReference type="EMBL" id="PQJ67492.1"/>
    </source>
</evidence>
<dbReference type="OrthoDB" id="6195578at2"/>
<evidence type="ECO:0000256" key="1">
    <source>
        <dbReference type="SAM" id="Phobius"/>
    </source>
</evidence>
<dbReference type="EMBL" id="MSCJ01000001">
    <property type="protein sequence ID" value="PQJ67492.1"/>
    <property type="molecule type" value="Genomic_DNA"/>
</dbReference>
<reference evidence="2 3" key="1">
    <citation type="submission" date="2016-12" db="EMBL/GenBank/DDBJ databases">
        <title>Diversity of luminous bacteria.</title>
        <authorList>
            <person name="Yoshizawa S."/>
            <person name="Kogure K."/>
        </authorList>
    </citation>
    <scope>NUCLEOTIDE SEQUENCE [LARGE SCALE GENOMIC DNA]</scope>
    <source>
        <strain evidence="2 3">LC1-200</strain>
    </source>
</reference>
<dbReference type="Proteomes" id="UP000238730">
    <property type="component" value="Unassembled WGS sequence"/>
</dbReference>